<dbReference type="HOGENOM" id="CLU_009539_2_1_1"/>
<comment type="caution">
    <text evidence="8">The sequence shown here is derived from an EMBL/GenBank/DDBJ whole genome shotgun (WGS) entry which is preliminary data.</text>
</comment>
<dbReference type="PANTHER" id="PTHR44029">
    <property type="entry name" value="DNAJ HOMOLOG SUBFAMILY C MEMBER 21"/>
    <property type="match status" value="1"/>
</dbReference>
<sequence>MRKKKNIMGAQQSSNHTANENDLNGLQKKCYYEILGVDHLASEADIKKAYRKKALELHPDKNFGDVENATSRFAEIQSAYEILADSQERAWYDSYRVSLLRERNLNTEGQKQKIFQFTSANDVIALTNRFHRSMPFNNESSGFYGIFGKVFSEIAYEEELFCLNEGLQPKVYPTFGSSNDIYETHVKPFYQIWVNFSTQKAFSCIDFYRREKLNRATRRILDKKIKRHQEERIREYNNAIRAFAIFIRKRDPRYIQLPQTEECRQEFLRRTAAAQAAQSRIENQRKMTDHIIPEWTKIQEQSNNEVYIESEESDVENIECVVCRKIFKSENQYLAHERSKKHIKAVKQLKSELHRENKNLNLEKSPLVESEEQFLISELQTQEKLDPEIDTGIETIDEFLEETSDLSFNHNDDYLDQDIPSDSIRELKISNKDKTADKNESIDNQNNSPSLRIGKSKLKRAKKNAKSIAARESLINLECRNCGDRFESKNKLFNHIKTSNHAHS</sequence>
<reference evidence="8 9" key="1">
    <citation type="journal article" date="2014" name="BMC Genomics">
        <title>Adaptive genomic structural variation in the grape powdery mildew pathogen, Erysiphe necator.</title>
        <authorList>
            <person name="Jones L."/>
            <person name="Riaz S."/>
            <person name="Morales-Cruz A."/>
            <person name="Amrine K.C."/>
            <person name="McGuire B."/>
            <person name="Gubler W.D."/>
            <person name="Walker M.A."/>
            <person name="Cantu D."/>
        </authorList>
    </citation>
    <scope>NUCLEOTIDE SEQUENCE [LARGE SCALE GENOMIC DNA]</scope>
    <source>
        <strain evidence="9">c</strain>
    </source>
</reference>
<keyword evidence="2 4" id="KW-0863">Zinc-finger</keyword>
<evidence type="ECO:0000313" key="9">
    <source>
        <dbReference type="Proteomes" id="UP000030854"/>
    </source>
</evidence>
<dbReference type="SMART" id="SM00271">
    <property type="entry name" value="DnaJ"/>
    <property type="match status" value="1"/>
</dbReference>
<dbReference type="Pfam" id="PF00226">
    <property type="entry name" value="DnaJ"/>
    <property type="match status" value="1"/>
</dbReference>
<dbReference type="SMART" id="SM00451">
    <property type="entry name" value="ZnF_U1"/>
    <property type="match status" value="1"/>
</dbReference>
<dbReference type="InterPro" id="IPR051964">
    <property type="entry name" value="Chaperone_stress_response"/>
</dbReference>
<dbReference type="PROSITE" id="PS00028">
    <property type="entry name" value="ZINC_FINGER_C2H2_1"/>
    <property type="match status" value="2"/>
</dbReference>
<dbReference type="InterPro" id="IPR013087">
    <property type="entry name" value="Znf_C2H2_type"/>
</dbReference>
<dbReference type="Pfam" id="PF21884">
    <property type="entry name" value="ZUO1-like_ZHD"/>
    <property type="match status" value="1"/>
</dbReference>
<keyword evidence="3" id="KW-0862">Zinc</keyword>
<name>A0A0B1P6D2_UNCNE</name>
<organism evidence="8 9">
    <name type="scientific">Uncinula necator</name>
    <name type="common">Grape powdery mildew</name>
    <dbReference type="NCBI Taxonomy" id="52586"/>
    <lineage>
        <taxon>Eukaryota</taxon>
        <taxon>Fungi</taxon>
        <taxon>Dikarya</taxon>
        <taxon>Ascomycota</taxon>
        <taxon>Pezizomycotina</taxon>
        <taxon>Leotiomycetes</taxon>
        <taxon>Erysiphales</taxon>
        <taxon>Erysiphaceae</taxon>
        <taxon>Erysiphe</taxon>
    </lineage>
</organism>
<dbReference type="AlphaFoldDB" id="A0A0B1P6D2"/>
<dbReference type="GO" id="GO:0003676">
    <property type="term" value="F:nucleic acid binding"/>
    <property type="evidence" value="ECO:0007669"/>
    <property type="project" value="InterPro"/>
</dbReference>
<keyword evidence="9" id="KW-1185">Reference proteome</keyword>
<feature type="compositionally biased region" description="Polar residues" evidence="5">
    <location>
        <begin position="9"/>
        <end position="21"/>
    </location>
</feature>
<evidence type="ECO:0000256" key="2">
    <source>
        <dbReference type="ARBA" id="ARBA00022771"/>
    </source>
</evidence>
<dbReference type="Proteomes" id="UP000030854">
    <property type="component" value="Unassembled WGS sequence"/>
</dbReference>
<dbReference type="InterPro" id="IPR036236">
    <property type="entry name" value="Znf_C2H2_sf"/>
</dbReference>
<dbReference type="InterPro" id="IPR018253">
    <property type="entry name" value="DnaJ_domain_CS"/>
</dbReference>
<proteinExistence type="predicted"/>
<dbReference type="PANTHER" id="PTHR44029:SF1">
    <property type="entry name" value="DNAJ HOMOLOG SUBFAMILY C MEMBER 21"/>
    <property type="match status" value="1"/>
</dbReference>
<evidence type="ECO:0000256" key="5">
    <source>
        <dbReference type="SAM" id="MobiDB-lite"/>
    </source>
</evidence>
<evidence type="ECO:0000313" key="8">
    <source>
        <dbReference type="EMBL" id="KHJ33783.1"/>
    </source>
</evidence>
<evidence type="ECO:0000259" key="7">
    <source>
        <dbReference type="PROSITE" id="PS50157"/>
    </source>
</evidence>
<dbReference type="SUPFAM" id="SSF46565">
    <property type="entry name" value="Chaperone J-domain"/>
    <property type="match status" value="1"/>
</dbReference>
<feature type="region of interest" description="Disordered" evidence="5">
    <location>
        <begin position="430"/>
        <end position="457"/>
    </location>
</feature>
<accession>A0A0B1P6D2</accession>
<dbReference type="CDD" id="cd06257">
    <property type="entry name" value="DnaJ"/>
    <property type="match status" value="1"/>
</dbReference>
<dbReference type="InterPro" id="IPR054076">
    <property type="entry name" value="ZUO1-like_ZHD"/>
</dbReference>
<dbReference type="Pfam" id="PF12171">
    <property type="entry name" value="zf-C2H2_jaz"/>
    <property type="match status" value="1"/>
</dbReference>
<feature type="compositionally biased region" description="Basic and acidic residues" evidence="5">
    <location>
        <begin position="430"/>
        <end position="441"/>
    </location>
</feature>
<dbReference type="STRING" id="52586.A0A0B1P6D2"/>
<dbReference type="SMART" id="SM00355">
    <property type="entry name" value="ZnF_C2H2"/>
    <property type="match status" value="2"/>
</dbReference>
<dbReference type="PROSITE" id="PS00636">
    <property type="entry name" value="DNAJ_1"/>
    <property type="match status" value="1"/>
</dbReference>
<gene>
    <name evidence="8" type="ORF">EV44_g4841</name>
</gene>
<dbReference type="InterPro" id="IPR001623">
    <property type="entry name" value="DnaJ_domain"/>
</dbReference>
<keyword evidence="1" id="KW-0479">Metal-binding</keyword>
<dbReference type="OMA" id="RANHEES"/>
<dbReference type="PROSITE" id="PS50157">
    <property type="entry name" value="ZINC_FINGER_C2H2_2"/>
    <property type="match status" value="1"/>
</dbReference>
<dbReference type="EMBL" id="JNVN01001238">
    <property type="protein sequence ID" value="KHJ33783.1"/>
    <property type="molecule type" value="Genomic_DNA"/>
</dbReference>
<evidence type="ECO:0000256" key="1">
    <source>
        <dbReference type="ARBA" id="ARBA00022723"/>
    </source>
</evidence>
<dbReference type="InterPro" id="IPR003604">
    <property type="entry name" value="Matrin/U1-like-C_Znf_C2H2"/>
</dbReference>
<feature type="domain" description="J" evidence="6">
    <location>
        <begin position="30"/>
        <end position="96"/>
    </location>
</feature>
<dbReference type="GO" id="GO:0008270">
    <property type="term" value="F:zinc ion binding"/>
    <property type="evidence" value="ECO:0007669"/>
    <property type="project" value="UniProtKB-KW"/>
</dbReference>
<dbReference type="Gene3D" id="1.10.287.110">
    <property type="entry name" value="DnaJ domain"/>
    <property type="match status" value="1"/>
</dbReference>
<feature type="domain" description="C2H2-type" evidence="7">
    <location>
        <begin position="477"/>
        <end position="504"/>
    </location>
</feature>
<evidence type="ECO:0000259" key="6">
    <source>
        <dbReference type="PROSITE" id="PS50076"/>
    </source>
</evidence>
<feature type="region of interest" description="Disordered" evidence="5">
    <location>
        <begin position="1"/>
        <end position="21"/>
    </location>
</feature>
<dbReference type="GO" id="GO:0005737">
    <property type="term" value="C:cytoplasm"/>
    <property type="evidence" value="ECO:0007669"/>
    <property type="project" value="TreeGrafter"/>
</dbReference>
<dbReference type="InterPro" id="IPR036869">
    <property type="entry name" value="J_dom_sf"/>
</dbReference>
<dbReference type="PRINTS" id="PR00625">
    <property type="entry name" value="JDOMAIN"/>
</dbReference>
<evidence type="ECO:0000256" key="4">
    <source>
        <dbReference type="PROSITE-ProRule" id="PRU00042"/>
    </source>
</evidence>
<dbReference type="Gene3D" id="3.30.160.60">
    <property type="entry name" value="Classic Zinc Finger"/>
    <property type="match status" value="1"/>
</dbReference>
<dbReference type="InterPro" id="IPR022755">
    <property type="entry name" value="Znf_C2H2_jaz"/>
</dbReference>
<protein>
    <submittedName>
        <fullName evidence="8">Putative j domain containing protein</fullName>
    </submittedName>
</protein>
<evidence type="ECO:0000256" key="3">
    <source>
        <dbReference type="ARBA" id="ARBA00022833"/>
    </source>
</evidence>
<dbReference type="SUPFAM" id="SSF57667">
    <property type="entry name" value="beta-beta-alpha zinc fingers"/>
    <property type="match status" value="1"/>
</dbReference>
<dbReference type="PROSITE" id="PS50076">
    <property type="entry name" value="DNAJ_2"/>
    <property type="match status" value="1"/>
</dbReference>